<name>A0AA39UJD0_9AGAR</name>
<keyword evidence="3" id="KW-1185">Reference proteome</keyword>
<evidence type="ECO:0000313" key="2">
    <source>
        <dbReference type="EMBL" id="KAK0491772.1"/>
    </source>
</evidence>
<organism evidence="2 3">
    <name type="scientific">Armillaria luteobubalina</name>
    <dbReference type="NCBI Taxonomy" id="153913"/>
    <lineage>
        <taxon>Eukaryota</taxon>
        <taxon>Fungi</taxon>
        <taxon>Dikarya</taxon>
        <taxon>Basidiomycota</taxon>
        <taxon>Agaricomycotina</taxon>
        <taxon>Agaricomycetes</taxon>
        <taxon>Agaricomycetidae</taxon>
        <taxon>Agaricales</taxon>
        <taxon>Marasmiineae</taxon>
        <taxon>Physalacriaceae</taxon>
        <taxon>Armillaria</taxon>
    </lineage>
</organism>
<keyword evidence="1" id="KW-0472">Membrane</keyword>
<keyword evidence="1" id="KW-0812">Transmembrane</keyword>
<gene>
    <name evidence="2" type="ORF">EDD18DRAFT_1358560</name>
</gene>
<keyword evidence="1" id="KW-1133">Transmembrane helix</keyword>
<dbReference type="Proteomes" id="UP001175228">
    <property type="component" value="Unassembled WGS sequence"/>
</dbReference>
<reference evidence="2" key="1">
    <citation type="submission" date="2023-06" db="EMBL/GenBank/DDBJ databases">
        <authorList>
            <consortium name="Lawrence Berkeley National Laboratory"/>
            <person name="Ahrendt S."/>
            <person name="Sahu N."/>
            <person name="Indic B."/>
            <person name="Wong-Bajracharya J."/>
            <person name="Merenyi Z."/>
            <person name="Ke H.-M."/>
            <person name="Monk M."/>
            <person name="Kocsube S."/>
            <person name="Drula E."/>
            <person name="Lipzen A."/>
            <person name="Balint B."/>
            <person name="Henrissat B."/>
            <person name="Andreopoulos B."/>
            <person name="Martin F.M."/>
            <person name="Harder C.B."/>
            <person name="Rigling D."/>
            <person name="Ford K.L."/>
            <person name="Foster G.D."/>
            <person name="Pangilinan J."/>
            <person name="Papanicolaou A."/>
            <person name="Barry K."/>
            <person name="LaButti K."/>
            <person name="Viragh M."/>
            <person name="Koriabine M."/>
            <person name="Yan M."/>
            <person name="Riley R."/>
            <person name="Champramary S."/>
            <person name="Plett K.L."/>
            <person name="Tsai I.J."/>
            <person name="Slot J."/>
            <person name="Sipos G."/>
            <person name="Plett J."/>
            <person name="Nagy L.G."/>
            <person name="Grigoriev I.V."/>
        </authorList>
    </citation>
    <scope>NUCLEOTIDE SEQUENCE</scope>
    <source>
        <strain evidence="2">HWK02</strain>
    </source>
</reference>
<evidence type="ECO:0000313" key="3">
    <source>
        <dbReference type="Proteomes" id="UP001175228"/>
    </source>
</evidence>
<sequence>MTTAPPHGISSIAAVMMSAVTTFVTDRGSGYRLPITLTHPEHRLATMAACLAIAMLIVTMFLALKMQQLGAWAWRGESVGNVHDVLLEKPSDETEYGVKEKEVLNDAAGLALARDIQAGNIVLVDDNALVVEGTSVEERN</sequence>
<comment type="caution">
    <text evidence="2">The sequence shown here is derived from an EMBL/GenBank/DDBJ whole genome shotgun (WGS) entry which is preliminary data.</text>
</comment>
<protein>
    <submittedName>
        <fullName evidence="2">Uncharacterized protein</fullName>
    </submittedName>
</protein>
<feature type="transmembrane region" description="Helical" evidence="1">
    <location>
        <begin position="44"/>
        <end position="64"/>
    </location>
</feature>
<dbReference type="AlphaFoldDB" id="A0AA39UJD0"/>
<evidence type="ECO:0000256" key="1">
    <source>
        <dbReference type="SAM" id="Phobius"/>
    </source>
</evidence>
<dbReference type="EMBL" id="JAUEPU010000033">
    <property type="protein sequence ID" value="KAK0491772.1"/>
    <property type="molecule type" value="Genomic_DNA"/>
</dbReference>
<accession>A0AA39UJD0</accession>
<feature type="transmembrane region" description="Helical" evidence="1">
    <location>
        <begin position="7"/>
        <end position="24"/>
    </location>
</feature>
<proteinExistence type="predicted"/>